<gene>
    <name evidence="1" type="ORF">HLUCCA11_01830</name>
</gene>
<dbReference type="EMBL" id="LJZR01000002">
    <property type="protein sequence ID" value="KPQ37193.1"/>
    <property type="molecule type" value="Genomic_DNA"/>
</dbReference>
<evidence type="ECO:0000313" key="2">
    <source>
        <dbReference type="Proteomes" id="UP000050465"/>
    </source>
</evidence>
<sequence>MKGKYSNLLLYKMYQAHRLIRRYQISNLVEWNSTETDQALEPGCTVLLGMCSKLPTLIYANLACLQKAKWDQLKAVYIIVDCQKCDLEIGTEEKVIRSFPDLNISFFYYSEQQSQQAERLKLPYLYAWMSWCIGLKHTNTQSILIHDYDALILSNTVLQQRYQKFQAQQAKVQGIEWYHKNGFRRQDRLVCTFECFLDVAWLRSFSPIELFNNVGKYEERSVDYDITLEAQARSLAPEERTIAELSQSKSDIVHPSQMIHQYTMFRKFPGAALPCYSMILLPLFSFLAGDNTAFKSATLAVYKGKETEGKGSMVWEGVTIGLSQLESHHLHWGLLQSVQALVALEVKPRKDVFDYYQALYDRVGCALTGIQHDFASDKHQQWLTEAKLSSFAALAKCEALSINALSK</sequence>
<accession>A0A0P8C630</accession>
<dbReference type="Proteomes" id="UP000050465">
    <property type="component" value="Unassembled WGS sequence"/>
</dbReference>
<protein>
    <submittedName>
        <fullName evidence="1">Uncharacterized protein</fullName>
    </submittedName>
</protein>
<dbReference type="STRING" id="1666911.HLUCCA11_01830"/>
<name>A0A0P8C630_9CYAN</name>
<dbReference type="AlphaFoldDB" id="A0A0P8C630"/>
<comment type="caution">
    <text evidence="1">The sequence shown here is derived from an EMBL/GenBank/DDBJ whole genome shotgun (WGS) entry which is preliminary data.</text>
</comment>
<organism evidence="1 2">
    <name type="scientific">Phormidesmis priestleyi Ana</name>
    <dbReference type="NCBI Taxonomy" id="1666911"/>
    <lineage>
        <taxon>Bacteria</taxon>
        <taxon>Bacillati</taxon>
        <taxon>Cyanobacteriota</taxon>
        <taxon>Cyanophyceae</taxon>
        <taxon>Leptolyngbyales</taxon>
        <taxon>Leptolyngbyaceae</taxon>
        <taxon>Phormidesmis</taxon>
    </lineage>
</organism>
<reference evidence="1 2" key="1">
    <citation type="submission" date="2015-09" db="EMBL/GenBank/DDBJ databases">
        <title>Identification and resolution of microdiversity through metagenomic sequencing of parallel consortia.</title>
        <authorList>
            <person name="Nelson W.C."/>
            <person name="Romine M.F."/>
            <person name="Lindemann S.R."/>
        </authorList>
    </citation>
    <scope>NUCLEOTIDE SEQUENCE [LARGE SCALE GENOMIC DNA]</scope>
    <source>
        <strain evidence="1">Ana</strain>
    </source>
</reference>
<evidence type="ECO:0000313" key="1">
    <source>
        <dbReference type="EMBL" id="KPQ37193.1"/>
    </source>
</evidence>
<proteinExistence type="predicted"/>